<accession>A0AAW1X388</accession>
<dbReference type="Proteomes" id="UP001457282">
    <property type="component" value="Unassembled WGS sequence"/>
</dbReference>
<name>A0AAW1X388_RUBAR</name>
<sequence length="122" mass="13203">MADNGGFLVIEAGLRDEVRPRVGEGEAVEGSVMAGLKARLDKHRRSTESRAEPSLAWINLSFGDSSLAIKLPRTHRSSFNPPPRSPAKSQSYKEITIKIKKSQSSCSHDFDADVSVAPPALS</sequence>
<gene>
    <name evidence="2" type="ORF">M0R45_027147</name>
</gene>
<dbReference type="EMBL" id="JBEDUW010000005">
    <property type="protein sequence ID" value="KAK9930090.1"/>
    <property type="molecule type" value="Genomic_DNA"/>
</dbReference>
<proteinExistence type="predicted"/>
<dbReference type="AlphaFoldDB" id="A0AAW1X388"/>
<keyword evidence="3" id="KW-1185">Reference proteome</keyword>
<reference evidence="2 3" key="1">
    <citation type="journal article" date="2023" name="G3 (Bethesda)">
        <title>A chromosome-length genome assembly and annotation of blackberry (Rubus argutus, cv. 'Hillquist').</title>
        <authorList>
            <person name="Bruna T."/>
            <person name="Aryal R."/>
            <person name="Dudchenko O."/>
            <person name="Sargent D.J."/>
            <person name="Mead D."/>
            <person name="Buti M."/>
            <person name="Cavallini A."/>
            <person name="Hytonen T."/>
            <person name="Andres J."/>
            <person name="Pham M."/>
            <person name="Weisz D."/>
            <person name="Mascagni F."/>
            <person name="Usai G."/>
            <person name="Natali L."/>
            <person name="Bassil N."/>
            <person name="Fernandez G.E."/>
            <person name="Lomsadze A."/>
            <person name="Armour M."/>
            <person name="Olukolu B."/>
            <person name="Poorten T."/>
            <person name="Britton C."/>
            <person name="Davik J."/>
            <person name="Ashrafi H."/>
            <person name="Aiden E.L."/>
            <person name="Borodovsky M."/>
            <person name="Worthington M."/>
        </authorList>
    </citation>
    <scope>NUCLEOTIDE SEQUENCE [LARGE SCALE GENOMIC DNA]</scope>
    <source>
        <strain evidence="2">PI 553951</strain>
    </source>
</reference>
<feature type="region of interest" description="Disordered" evidence="1">
    <location>
        <begin position="73"/>
        <end position="92"/>
    </location>
</feature>
<protein>
    <submittedName>
        <fullName evidence="2">Uncharacterized protein</fullName>
    </submittedName>
</protein>
<evidence type="ECO:0000256" key="1">
    <source>
        <dbReference type="SAM" id="MobiDB-lite"/>
    </source>
</evidence>
<feature type="region of interest" description="Disordered" evidence="1">
    <location>
        <begin position="102"/>
        <end position="122"/>
    </location>
</feature>
<evidence type="ECO:0000313" key="3">
    <source>
        <dbReference type="Proteomes" id="UP001457282"/>
    </source>
</evidence>
<comment type="caution">
    <text evidence="2">The sequence shown here is derived from an EMBL/GenBank/DDBJ whole genome shotgun (WGS) entry which is preliminary data.</text>
</comment>
<evidence type="ECO:0000313" key="2">
    <source>
        <dbReference type="EMBL" id="KAK9930090.1"/>
    </source>
</evidence>
<organism evidence="2 3">
    <name type="scientific">Rubus argutus</name>
    <name type="common">Southern blackberry</name>
    <dbReference type="NCBI Taxonomy" id="59490"/>
    <lineage>
        <taxon>Eukaryota</taxon>
        <taxon>Viridiplantae</taxon>
        <taxon>Streptophyta</taxon>
        <taxon>Embryophyta</taxon>
        <taxon>Tracheophyta</taxon>
        <taxon>Spermatophyta</taxon>
        <taxon>Magnoliopsida</taxon>
        <taxon>eudicotyledons</taxon>
        <taxon>Gunneridae</taxon>
        <taxon>Pentapetalae</taxon>
        <taxon>rosids</taxon>
        <taxon>fabids</taxon>
        <taxon>Rosales</taxon>
        <taxon>Rosaceae</taxon>
        <taxon>Rosoideae</taxon>
        <taxon>Rosoideae incertae sedis</taxon>
        <taxon>Rubus</taxon>
    </lineage>
</organism>